<dbReference type="SUPFAM" id="SSF48452">
    <property type="entry name" value="TPR-like"/>
    <property type="match status" value="1"/>
</dbReference>
<sequence length="564" mass="60869">MAMCLRNDTDYGGLMSKRNTQNRRPPIAPRSQRSQIDQALAAGDVVNAARLAERELAAGRADPLVLNLAAWRKEEAGDFAAAHALLRQALTLSPGDVAILGSIGAVLRKQGFLEDALAVLDGVVAAEPRHSAAWLERGYVLDALRNDAAATDSYHHALALDPTLSPALGKLSDAAARRGDAGSAQSYAQRALALNPHEPSAIFALALLAVEARDGARAEALLRPLLETPLALDDRTRTLTLLGDALDRLDRPAEAFDAYGAAQATFREAYREQLAPAVDRPSHRSFIDAIRAQVAATGSIAALPADERVAGAAATHVFLLGYPRSGTTLIENVLASATDVVALEERDTLVDIDAALLANDGTMPDLDTLDPALLLDLRTRYWARVAALAETSVAGKVLVDMNPFNGIKLPILARLFPQARFVVMRRDPRDVVLSCFRVNFTPGAGAWAFSDLEETARHYDSLMRLIDLVRETLPIATHDVRYDRLVGEFGPTVRALAEFIGIAWTEDFAAFASTARNRGVRTASETQVRKGLYNGGGQWRRYADQLGPVLPILAPWIERFGSGD</sequence>
<dbReference type="Gene3D" id="3.40.50.300">
    <property type="entry name" value="P-loop containing nucleotide triphosphate hydrolases"/>
    <property type="match status" value="1"/>
</dbReference>
<dbReference type="SMART" id="SM00028">
    <property type="entry name" value="TPR"/>
    <property type="match status" value="5"/>
</dbReference>
<reference evidence="5" key="1">
    <citation type="journal article" date="2019" name="Int. J. Syst. Evol. Microbiol.">
        <title>The Global Catalogue of Microorganisms (GCM) 10K type strain sequencing project: providing services to taxonomists for standard genome sequencing and annotation.</title>
        <authorList>
            <consortium name="The Broad Institute Genomics Platform"/>
            <consortium name="The Broad Institute Genome Sequencing Center for Infectious Disease"/>
            <person name="Wu L."/>
            <person name="Ma J."/>
        </authorList>
    </citation>
    <scope>NUCLEOTIDE SEQUENCE [LARGE SCALE GENOMIC DNA]</scope>
    <source>
        <strain evidence="5">CGMCC 1.8957</strain>
    </source>
</reference>
<feature type="region of interest" description="Disordered" evidence="3">
    <location>
        <begin position="1"/>
        <end position="33"/>
    </location>
</feature>
<organism evidence="4 5">
    <name type="scientific">Sphingomonas glacialis</name>
    <dbReference type="NCBI Taxonomy" id="658225"/>
    <lineage>
        <taxon>Bacteria</taxon>
        <taxon>Pseudomonadati</taxon>
        <taxon>Pseudomonadota</taxon>
        <taxon>Alphaproteobacteria</taxon>
        <taxon>Sphingomonadales</taxon>
        <taxon>Sphingomonadaceae</taxon>
        <taxon>Sphingomonas</taxon>
    </lineage>
</organism>
<dbReference type="Pfam" id="PF14559">
    <property type="entry name" value="TPR_19"/>
    <property type="match status" value="1"/>
</dbReference>
<evidence type="ECO:0000313" key="5">
    <source>
        <dbReference type="Proteomes" id="UP000652430"/>
    </source>
</evidence>
<dbReference type="Pfam" id="PF13469">
    <property type="entry name" value="Sulfotransfer_3"/>
    <property type="match status" value="1"/>
</dbReference>
<keyword evidence="5" id="KW-1185">Reference proteome</keyword>
<evidence type="ECO:0000313" key="4">
    <source>
        <dbReference type="EMBL" id="GHH16439.1"/>
    </source>
</evidence>
<name>A0ABQ3LL75_9SPHN</name>
<evidence type="ECO:0000256" key="2">
    <source>
        <dbReference type="PROSITE-ProRule" id="PRU00339"/>
    </source>
</evidence>
<dbReference type="Gene3D" id="1.25.40.10">
    <property type="entry name" value="Tetratricopeptide repeat domain"/>
    <property type="match status" value="1"/>
</dbReference>
<evidence type="ECO:0000256" key="1">
    <source>
        <dbReference type="ARBA" id="ARBA00022679"/>
    </source>
</evidence>
<accession>A0ABQ3LL75</accession>
<dbReference type="PANTHER" id="PTHR12788">
    <property type="entry name" value="PROTEIN-TYROSINE SULFOTRANSFERASE 2"/>
    <property type="match status" value="1"/>
</dbReference>
<dbReference type="InterPro" id="IPR011990">
    <property type="entry name" value="TPR-like_helical_dom_sf"/>
</dbReference>
<dbReference type="InterPro" id="IPR026634">
    <property type="entry name" value="TPST-like"/>
</dbReference>
<dbReference type="InterPro" id="IPR019734">
    <property type="entry name" value="TPR_rpt"/>
</dbReference>
<protein>
    <submittedName>
        <fullName evidence="4">Sulfotransferase</fullName>
    </submittedName>
</protein>
<dbReference type="PANTHER" id="PTHR12788:SF10">
    <property type="entry name" value="PROTEIN-TYROSINE SULFOTRANSFERASE"/>
    <property type="match status" value="1"/>
</dbReference>
<dbReference type="PROSITE" id="PS50005">
    <property type="entry name" value="TPR"/>
    <property type="match status" value="1"/>
</dbReference>
<dbReference type="SUPFAM" id="SSF52540">
    <property type="entry name" value="P-loop containing nucleoside triphosphate hydrolases"/>
    <property type="match status" value="1"/>
</dbReference>
<comment type="caution">
    <text evidence="4">The sequence shown here is derived from an EMBL/GenBank/DDBJ whole genome shotgun (WGS) entry which is preliminary data.</text>
</comment>
<keyword evidence="2" id="KW-0802">TPR repeat</keyword>
<evidence type="ECO:0000256" key="3">
    <source>
        <dbReference type="SAM" id="MobiDB-lite"/>
    </source>
</evidence>
<proteinExistence type="predicted"/>
<keyword evidence="1" id="KW-0808">Transferase</keyword>
<dbReference type="Proteomes" id="UP000652430">
    <property type="component" value="Unassembled WGS sequence"/>
</dbReference>
<gene>
    <name evidence="4" type="ORF">GCM10008023_20460</name>
</gene>
<dbReference type="InterPro" id="IPR027417">
    <property type="entry name" value="P-loop_NTPase"/>
</dbReference>
<dbReference type="EMBL" id="BNAQ01000002">
    <property type="protein sequence ID" value="GHH16439.1"/>
    <property type="molecule type" value="Genomic_DNA"/>
</dbReference>
<feature type="repeat" description="TPR" evidence="2">
    <location>
        <begin position="131"/>
        <end position="164"/>
    </location>
</feature>